<feature type="transmembrane region" description="Helical" evidence="1">
    <location>
        <begin position="89"/>
        <end position="110"/>
    </location>
</feature>
<evidence type="ECO:0000313" key="3">
    <source>
        <dbReference type="Proteomes" id="UP001295794"/>
    </source>
</evidence>
<keyword evidence="1" id="KW-0472">Membrane</keyword>
<feature type="transmembrane region" description="Helical" evidence="1">
    <location>
        <begin position="25"/>
        <end position="43"/>
    </location>
</feature>
<accession>A0AAD2HI64</accession>
<gene>
    <name evidence="2" type="ORF">MYCIT1_LOCUS24346</name>
</gene>
<feature type="transmembrane region" description="Helical" evidence="1">
    <location>
        <begin position="55"/>
        <end position="77"/>
    </location>
</feature>
<proteinExistence type="predicted"/>
<keyword evidence="1" id="KW-0812">Transmembrane</keyword>
<name>A0AAD2HI64_9AGAR</name>
<dbReference type="AlphaFoldDB" id="A0AAD2HI64"/>
<protein>
    <submittedName>
        <fullName evidence="2">Uncharacterized protein</fullName>
    </submittedName>
</protein>
<evidence type="ECO:0000256" key="1">
    <source>
        <dbReference type="SAM" id="Phobius"/>
    </source>
</evidence>
<reference evidence="2" key="1">
    <citation type="submission" date="2023-11" db="EMBL/GenBank/DDBJ databases">
        <authorList>
            <person name="De Vega J J."/>
            <person name="De Vega J J."/>
        </authorList>
    </citation>
    <scope>NUCLEOTIDE SEQUENCE</scope>
</reference>
<organism evidence="2 3">
    <name type="scientific">Mycena citricolor</name>
    <dbReference type="NCBI Taxonomy" id="2018698"/>
    <lineage>
        <taxon>Eukaryota</taxon>
        <taxon>Fungi</taxon>
        <taxon>Dikarya</taxon>
        <taxon>Basidiomycota</taxon>
        <taxon>Agaricomycotina</taxon>
        <taxon>Agaricomycetes</taxon>
        <taxon>Agaricomycetidae</taxon>
        <taxon>Agaricales</taxon>
        <taxon>Marasmiineae</taxon>
        <taxon>Mycenaceae</taxon>
        <taxon>Mycena</taxon>
    </lineage>
</organism>
<dbReference type="EMBL" id="CAVNYO010000405">
    <property type="protein sequence ID" value="CAK5276232.1"/>
    <property type="molecule type" value="Genomic_DNA"/>
</dbReference>
<sequence>MGRILCAFVGAVVRFGVVMALGNRIDIVIIGFVVCISGSGVLFRDMILNSVACLLLLRVSGVLGLLSSSFIASAALLMNLPRMSRACWLLLRFLSATFASFSFFSMCCVCQDLLLSPEGLVARCNGSMMLACVCLP</sequence>
<keyword evidence="1" id="KW-1133">Transmembrane helix</keyword>
<dbReference type="Proteomes" id="UP001295794">
    <property type="component" value="Unassembled WGS sequence"/>
</dbReference>
<evidence type="ECO:0000313" key="2">
    <source>
        <dbReference type="EMBL" id="CAK5276232.1"/>
    </source>
</evidence>
<keyword evidence="3" id="KW-1185">Reference proteome</keyword>
<comment type="caution">
    <text evidence="2">The sequence shown here is derived from an EMBL/GenBank/DDBJ whole genome shotgun (WGS) entry which is preliminary data.</text>
</comment>